<dbReference type="EMBL" id="JABEOV010000008">
    <property type="protein sequence ID" value="NNG52784.1"/>
    <property type="molecule type" value="Genomic_DNA"/>
</dbReference>
<comment type="caution">
    <text evidence="1">The sequence shown here is derived from an EMBL/GenBank/DDBJ whole genome shotgun (WGS) entry which is preliminary data.</text>
</comment>
<sequence length="93" mass="9765">MTSFAAPLRIAAVLGGGAVAMRVALGVTMDFTIARKTPAVSQRLWPAGVTGRVAEGRDFLAGNPTRAQVLAGRERVRDAALREPVNTHALSIL</sequence>
<feature type="non-terminal residue" evidence="1">
    <location>
        <position position="93"/>
    </location>
</feature>
<evidence type="ECO:0000313" key="2">
    <source>
        <dbReference type="Proteomes" id="UP000557656"/>
    </source>
</evidence>
<proteinExistence type="predicted"/>
<organism evidence="1 2">
    <name type="scientific">Sphingomonas sanguinis</name>
    <dbReference type="NCBI Taxonomy" id="33051"/>
    <lineage>
        <taxon>Bacteria</taxon>
        <taxon>Pseudomonadati</taxon>
        <taxon>Pseudomonadota</taxon>
        <taxon>Alphaproteobacteria</taxon>
        <taxon>Sphingomonadales</taxon>
        <taxon>Sphingomonadaceae</taxon>
        <taxon>Sphingomonas</taxon>
    </lineage>
</organism>
<reference evidence="1 2" key="1">
    <citation type="submission" date="2020-05" db="EMBL/GenBank/DDBJ databases">
        <title>Draft Genome Sequences of Sphingomonas sp. Isolated from the International Space Station.</title>
        <authorList>
            <person name="Bijlani S."/>
            <person name="Singh N.K."/>
            <person name="Mason C.E."/>
            <person name="Wang C.C."/>
            <person name="Venkateswaran K."/>
        </authorList>
    </citation>
    <scope>NUCLEOTIDE SEQUENCE [LARGE SCALE GENOMIC DNA]</scope>
    <source>
        <strain evidence="1 2">IIF7SW-B5</strain>
    </source>
</reference>
<dbReference type="RefSeq" id="WP_170172146.1">
    <property type="nucleotide sequence ID" value="NZ_JABEOV010000008.1"/>
</dbReference>
<evidence type="ECO:0000313" key="1">
    <source>
        <dbReference type="EMBL" id="NNG52784.1"/>
    </source>
</evidence>
<gene>
    <name evidence="1" type="ORF">HKX05_05410</name>
</gene>
<name>A0ABX1UF50_9SPHN</name>
<keyword evidence="2" id="KW-1185">Reference proteome</keyword>
<protein>
    <submittedName>
        <fullName evidence="1">Uncharacterized protein</fullName>
    </submittedName>
</protein>
<accession>A0ABX1UF50</accession>
<dbReference type="Proteomes" id="UP000557656">
    <property type="component" value="Unassembled WGS sequence"/>
</dbReference>